<keyword evidence="3" id="KW-0732">Signal</keyword>
<feature type="signal peptide" evidence="3">
    <location>
        <begin position="1"/>
        <end position="21"/>
    </location>
</feature>
<dbReference type="GO" id="GO:0016810">
    <property type="term" value="F:hydrolase activity, acting on carbon-nitrogen (but not peptide) bonds"/>
    <property type="evidence" value="ECO:0007669"/>
    <property type="project" value="InterPro"/>
</dbReference>
<dbReference type="EMBL" id="FUZA01000001">
    <property type="protein sequence ID" value="SKB42563.1"/>
    <property type="molecule type" value="Genomic_DNA"/>
</dbReference>
<dbReference type="GO" id="GO:0016020">
    <property type="term" value="C:membrane"/>
    <property type="evidence" value="ECO:0007669"/>
    <property type="project" value="TreeGrafter"/>
</dbReference>
<name>A0A1T5B6Q8_9BACT</name>
<dbReference type="InterPro" id="IPR002509">
    <property type="entry name" value="NODB_dom"/>
</dbReference>
<evidence type="ECO:0000256" key="1">
    <source>
        <dbReference type="ARBA" id="ARBA00022723"/>
    </source>
</evidence>
<dbReference type="Gene3D" id="3.20.20.370">
    <property type="entry name" value="Glycoside hydrolase/deacetylase"/>
    <property type="match status" value="1"/>
</dbReference>
<evidence type="ECO:0000259" key="4">
    <source>
        <dbReference type="PROSITE" id="PS51677"/>
    </source>
</evidence>
<dbReference type="SUPFAM" id="SSF88713">
    <property type="entry name" value="Glycoside hydrolase/deacetylase"/>
    <property type="match status" value="1"/>
</dbReference>
<proteinExistence type="predicted"/>
<evidence type="ECO:0000256" key="2">
    <source>
        <dbReference type="ARBA" id="ARBA00022801"/>
    </source>
</evidence>
<dbReference type="CDD" id="cd10960">
    <property type="entry name" value="CE4_NodB_like_1"/>
    <property type="match status" value="1"/>
</dbReference>
<feature type="domain" description="NodB homology" evidence="4">
    <location>
        <begin position="23"/>
        <end position="256"/>
    </location>
</feature>
<reference evidence="6" key="1">
    <citation type="submission" date="2017-02" db="EMBL/GenBank/DDBJ databases">
        <authorList>
            <person name="Varghese N."/>
            <person name="Submissions S."/>
        </authorList>
    </citation>
    <scope>NUCLEOTIDE SEQUENCE [LARGE SCALE GENOMIC DNA]</scope>
    <source>
        <strain evidence="6">DSM 22270</strain>
    </source>
</reference>
<accession>A0A1T5B6Q8</accession>
<dbReference type="Proteomes" id="UP000190897">
    <property type="component" value="Unassembled WGS sequence"/>
</dbReference>
<dbReference type="AlphaFoldDB" id="A0A1T5B6Q8"/>
<dbReference type="PANTHER" id="PTHR10587:SF133">
    <property type="entry name" value="CHITIN DEACETYLASE 1-RELATED"/>
    <property type="match status" value="1"/>
</dbReference>
<sequence>MRLHRLLLLIILQSLAKQVFAQKQIAITIDDLPTVSRIMNTDALRAELTDQLLGHLKQHKVQATGYVIGEKLVKDGKIIPAQYGLLRKWLKAGHSLGNHTFGHLGINDISAAAYEADVLGADTLLRGFLHREGAELKYFRHPYLHRGNTAEKRDSLEIILAKHKYIQAPVTVDNDEYLFAAAFDKAMGSKNQSLPDSISKTYVKYMMDYVHYYESQADSLFHRPIPHILLIHANLLNSKALGLFLSRLKEDGYQFVTLQKALEDPCYLTEDRYIGKRGISWIHRWAITKDKKGAFFKGEPAVPKFISDLTQ</sequence>
<dbReference type="GO" id="GO:0046872">
    <property type="term" value="F:metal ion binding"/>
    <property type="evidence" value="ECO:0007669"/>
    <property type="project" value="UniProtKB-KW"/>
</dbReference>
<dbReference type="OrthoDB" id="115239at2"/>
<organism evidence="5 6">
    <name type="scientific">Dyadobacter psychrophilus</name>
    <dbReference type="NCBI Taxonomy" id="651661"/>
    <lineage>
        <taxon>Bacteria</taxon>
        <taxon>Pseudomonadati</taxon>
        <taxon>Bacteroidota</taxon>
        <taxon>Cytophagia</taxon>
        <taxon>Cytophagales</taxon>
        <taxon>Spirosomataceae</taxon>
        <taxon>Dyadobacter</taxon>
    </lineage>
</organism>
<evidence type="ECO:0000256" key="3">
    <source>
        <dbReference type="SAM" id="SignalP"/>
    </source>
</evidence>
<gene>
    <name evidence="5" type="ORF">SAMN05660293_00018</name>
</gene>
<dbReference type="PROSITE" id="PS51677">
    <property type="entry name" value="NODB"/>
    <property type="match status" value="1"/>
</dbReference>
<dbReference type="STRING" id="651661.SAMN05660293_00018"/>
<feature type="chain" id="PRO_5012730292" evidence="3">
    <location>
        <begin position="22"/>
        <end position="311"/>
    </location>
</feature>
<evidence type="ECO:0000313" key="6">
    <source>
        <dbReference type="Proteomes" id="UP000190897"/>
    </source>
</evidence>
<dbReference type="GO" id="GO:0005975">
    <property type="term" value="P:carbohydrate metabolic process"/>
    <property type="evidence" value="ECO:0007669"/>
    <property type="project" value="InterPro"/>
</dbReference>
<keyword evidence="1" id="KW-0479">Metal-binding</keyword>
<protein>
    <submittedName>
        <fullName evidence="5">Peptidoglycan/xylan/chitin deacetylase, PgdA/CDA1 family</fullName>
    </submittedName>
</protein>
<dbReference type="Pfam" id="PF01522">
    <property type="entry name" value="Polysacc_deac_1"/>
    <property type="match status" value="1"/>
</dbReference>
<dbReference type="InterPro" id="IPR050248">
    <property type="entry name" value="Polysacc_deacetylase_ArnD"/>
</dbReference>
<evidence type="ECO:0000313" key="5">
    <source>
        <dbReference type="EMBL" id="SKB42563.1"/>
    </source>
</evidence>
<keyword evidence="6" id="KW-1185">Reference proteome</keyword>
<dbReference type="RefSeq" id="WP_082212656.1">
    <property type="nucleotide sequence ID" value="NZ_FUZA01000001.1"/>
</dbReference>
<dbReference type="InterPro" id="IPR011330">
    <property type="entry name" value="Glyco_hydro/deAcase_b/a-brl"/>
</dbReference>
<dbReference type="PANTHER" id="PTHR10587">
    <property type="entry name" value="GLYCOSYL TRANSFERASE-RELATED"/>
    <property type="match status" value="1"/>
</dbReference>
<keyword evidence="2" id="KW-0378">Hydrolase</keyword>